<evidence type="ECO:0000256" key="1">
    <source>
        <dbReference type="ARBA" id="ARBA00022801"/>
    </source>
</evidence>
<dbReference type="InterPro" id="IPR001932">
    <property type="entry name" value="PPM-type_phosphatase-like_dom"/>
</dbReference>
<dbReference type="EMBL" id="SVER01000035">
    <property type="protein sequence ID" value="MBE5920505.1"/>
    <property type="molecule type" value="Genomic_DNA"/>
</dbReference>
<keyword evidence="2" id="KW-0472">Membrane</keyword>
<dbReference type="Gene3D" id="3.60.40.10">
    <property type="entry name" value="PPM-type phosphatase domain"/>
    <property type="match status" value="1"/>
</dbReference>
<sequence length="534" mass="60222">MESERRWGISKKTLVGIIVFTLLMSVFMCLSGSFLFDRVIQRVYNERGYVVANIIIEHIDHDKIAEYSKSWEADDYYYEMVDYLKYIQACSDAAYIYIGVPYEDHTIKYIYDSGSTIGFVDPIAAPFDEIWKSYTKGVRPKSYLVRHSQYGFLTSSCLPIRDSNGNVVALLFVDTNMGIIYSTLGQFIINMSVIALLLMSIYCVITWKTLRKYIINPLIFIRDNLNHFAEYTSVEDNLLEEVKSNDELMDLAVSVSNMERDIVAYINNIQDITAERERIGAELNVATRIQADMLPRQFPPFPDRHEFDIFASMTPAKEVGGDFYDFFLIDDNHIGLVMADVAGKGVPAALFMVIAKTLIKNRTLMGGELSPSKIFADVNNQLCEGNDSDMFVTVWFAIIDVSTGKGVAANAGHEHPAVRRGNGDFEYVIYKHSSALAVMPGLTYAEHEFELNLGDSIFVYTDGVTEATDVFDNMYGMDRLIAALNEEPTATPEKLIDNVKTSIDKFALKAAQFDDITMLGFTYNGSEKKEMGND</sequence>
<proteinExistence type="predicted"/>
<feature type="transmembrane region" description="Helical" evidence="2">
    <location>
        <begin position="187"/>
        <end position="207"/>
    </location>
</feature>
<gene>
    <name evidence="4" type="ORF">E7272_11785</name>
</gene>
<accession>A0A927YM88</accession>
<evidence type="ECO:0000313" key="4">
    <source>
        <dbReference type="EMBL" id="MBE5920505.1"/>
    </source>
</evidence>
<dbReference type="InterPro" id="IPR036457">
    <property type="entry name" value="PPM-type-like_dom_sf"/>
</dbReference>
<keyword evidence="1" id="KW-0378">Hydrolase</keyword>
<comment type="caution">
    <text evidence="4">The sequence shown here is derived from an EMBL/GenBank/DDBJ whole genome shotgun (WGS) entry which is preliminary data.</text>
</comment>
<dbReference type="Pfam" id="PF07228">
    <property type="entry name" value="SpoIIE"/>
    <property type="match status" value="1"/>
</dbReference>
<dbReference type="GO" id="GO:0016791">
    <property type="term" value="F:phosphatase activity"/>
    <property type="evidence" value="ECO:0007669"/>
    <property type="project" value="TreeGrafter"/>
</dbReference>
<dbReference type="SUPFAM" id="SSF81606">
    <property type="entry name" value="PP2C-like"/>
    <property type="match status" value="1"/>
</dbReference>
<evidence type="ECO:0000313" key="5">
    <source>
        <dbReference type="Proteomes" id="UP000766246"/>
    </source>
</evidence>
<feature type="domain" description="PPM-type phosphatase" evidence="3">
    <location>
        <begin position="304"/>
        <end position="523"/>
    </location>
</feature>
<dbReference type="InterPro" id="IPR052016">
    <property type="entry name" value="Bact_Sigma-Reg"/>
</dbReference>
<evidence type="ECO:0000259" key="3">
    <source>
        <dbReference type="SMART" id="SM00331"/>
    </source>
</evidence>
<dbReference type="SMART" id="SM00331">
    <property type="entry name" value="PP2C_SIG"/>
    <property type="match status" value="1"/>
</dbReference>
<reference evidence="4" key="1">
    <citation type="submission" date="2019-04" db="EMBL/GenBank/DDBJ databases">
        <title>Evolution of Biomass-Degrading Anaerobic Consortia Revealed by Metagenomics.</title>
        <authorList>
            <person name="Peng X."/>
        </authorList>
    </citation>
    <scope>NUCLEOTIDE SEQUENCE</scope>
    <source>
        <strain evidence="4">SIG311</strain>
    </source>
</reference>
<dbReference type="PANTHER" id="PTHR43156">
    <property type="entry name" value="STAGE II SPORULATION PROTEIN E-RELATED"/>
    <property type="match status" value="1"/>
</dbReference>
<dbReference type="PANTHER" id="PTHR43156:SF2">
    <property type="entry name" value="STAGE II SPORULATION PROTEIN E"/>
    <property type="match status" value="1"/>
</dbReference>
<dbReference type="AlphaFoldDB" id="A0A927YM88"/>
<name>A0A927YM88_9FIRM</name>
<organism evidence="4 5">
    <name type="scientific">Pseudobutyrivibrio ruminis</name>
    <dbReference type="NCBI Taxonomy" id="46206"/>
    <lineage>
        <taxon>Bacteria</taxon>
        <taxon>Bacillati</taxon>
        <taxon>Bacillota</taxon>
        <taxon>Clostridia</taxon>
        <taxon>Lachnospirales</taxon>
        <taxon>Lachnospiraceae</taxon>
        <taxon>Pseudobutyrivibrio</taxon>
    </lineage>
</organism>
<dbReference type="Proteomes" id="UP000766246">
    <property type="component" value="Unassembled WGS sequence"/>
</dbReference>
<protein>
    <submittedName>
        <fullName evidence="4">Phosphoserine phosphatase</fullName>
    </submittedName>
</protein>
<evidence type="ECO:0000256" key="2">
    <source>
        <dbReference type="SAM" id="Phobius"/>
    </source>
</evidence>
<keyword evidence="2" id="KW-0812">Transmembrane</keyword>
<feature type="transmembrane region" description="Helical" evidence="2">
    <location>
        <begin position="14"/>
        <end position="36"/>
    </location>
</feature>
<keyword evidence="2" id="KW-1133">Transmembrane helix</keyword>